<organism evidence="1">
    <name type="scientific">Compsopogon caeruleus</name>
    <dbReference type="NCBI Taxonomy" id="31354"/>
    <lineage>
        <taxon>Eukaryota</taxon>
        <taxon>Rhodophyta</taxon>
        <taxon>Compsopogonophyceae</taxon>
        <taxon>Compsopogonales</taxon>
        <taxon>Compsopogonaceae</taxon>
        <taxon>Compsopogon</taxon>
    </lineage>
</organism>
<proteinExistence type="predicted"/>
<dbReference type="InterPro" id="IPR011013">
    <property type="entry name" value="Gal_mutarotase_sf_dom"/>
</dbReference>
<protein>
    <recommendedName>
        <fullName evidence="2">Glucose-6-phosphate 1-epimerase</fullName>
    </recommendedName>
</protein>
<gene>
    <name evidence="1" type="ORF">CCAE0312_LOCUS1250</name>
</gene>
<reference evidence="1" key="1">
    <citation type="submission" date="2021-01" db="EMBL/GenBank/DDBJ databases">
        <authorList>
            <person name="Corre E."/>
            <person name="Pelletier E."/>
            <person name="Niang G."/>
            <person name="Scheremetjew M."/>
            <person name="Finn R."/>
            <person name="Kale V."/>
            <person name="Holt S."/>
            <person name="Cochrane G."/>
            <person name="Meng A."/>
            <person name="Brown T."/>
            <person name="Cohen L."/>
        </authorList>
    </citation>
    <scope>NUCLEOTIDE SEQUENCE</scope>
    <source>
        <strain evidence="1">SAG 36.94</strain>
    </source>
</reference>
<dbReference type="GO" id="GO:0016853">
    <property type="term" value="F:isomerase activity"/>
    <property type="evidence" value="ECO:0007669"/>
    <property type="project" value="InterPro"/>
</dbReference>
<dbReference type="EMBL" id="HBGH01002312">
    <property type="protein sequence ID" value="CAD9225725.1"/>
    <property type="molecule type" value="Transcribed_RNA"/>
</dbReference>
<evidence type="ECO:0000313" key="1">
    <source>
        <dbReference type="EMBL" id="CAD9225725.1"/>
    </source>
</evidence>
<dbReference type="SUPFAM" id="SSF74650">
    <property type="entry name" value="Galactose mutarotase-like"/>
    <property type="match status" value="1"/>
</dbReference>
<dbReference type="Gene3D" id="2.70.98.10">
    <property type="match status" value="1"/>
</dbReference>
<accession>A0A7S1T7R6</accession>
<name>A0A7S1T7R6_9RHOD</name>
<dbReference type="PANTHER" id="PTHR11122:SF13">
    <property type="entry name" value="GLUCOSE-6-PHOSPHATE 1-EPIMERASE"/>
    <property type="match status" value="1"/>
</dbReference>
<dbReference type="InterPro" id="IPR014718">
    <property type="entry name" value="GH-type_carb-bd"/>
</dbReference>
<dbReference type="AlphaFoldDB" id="A0A7S1T7R6"/>
<dbReference type="GO" id="GO:0005975">
    <property type="term" value="P:carbohydrate metabolic process"/>
    <property type="evidence" value="ECO:0007669"/>
    <property type="project" value="InterPro"/>
</dbReference>
<dbReference type="Pfam" id="PF01263">
    <property type="entry name" value="Aldose_epim"/>
    <property type="match status" value="1"/>
</dbReference>
<dbReference type="InterPro" id="IPR008183">
    <property type="entry name" value="Aldose_1/G6P_1-epimerase"/>
</dbReference>
<evidence type="ECO:0008006" key="2">
    <source>
        <dbReference type="Google" id="ProtNLM"/>
    </source>
</evidence>
<dbReference type="GO" id="GO:0030246">
    <property type="term" value="F:carbohydrate binding"/>
    <property type="evidence" value="ECO:0007669"/>
    <property type="project" value="InterPro"/>
</dbReference>
<dbReference type="PANTHER" id="PTHR11122">
    <property type="entry name" value="APOSPORY-ASSOCIATED PROTEIN C-RELATED"/>
    <property type="match status" value="1"/>
</dbReference>
<sequence length="159" mass="17843">MWTLVSCTQDAEGQTLVELTLGSDAPTVPDVWNHPYSLSIKFTVGTSLSIQLTTRNEGNSPFRLSQALHTYLHCEDIHALQIEGLDGKEFIDKVDEGQKRRQQGFLTIDREIDRVYENISGPVMVKDLPRAKSVVVESSGSQTVIIWNPWREKCVAAKD</sequence>